<comment type="caution">
    <text evidence="2">The sequence shown here is derived from an EMBL/GenBank/DDBJ whole genome shotgun (WGS) entry which is preliminary data.</text>
</comment>
<gene>
    <name evidence="2" type="ORF">EYC82_09240</name>
</gene>
<organism evidence="2 3">
    <name type="scientific">Candidatus Marimicrobium litorale</name>
    <dbReference type="NCBI Taxonomy" id="2518991"/>
    <lineage>
        <taxon>Bacteria</taxon>
        <taxon>Pseudomonadati</taxon>
        <taxon>Pseudomonadota</taxon>
        <taxon>Gammaproteobacteria</taxon>
        <taxon>Cellvibrionales</taxon>
        <taxon>Halieaceae</taxon>
        <taxon>Marimicrobium</taxon>
    </lineage>
</organism>
<evidence type="ECO:0000313" key="2">
    <source>
        <dbReference type="EMBL" id="MCX2977535.1"/>
    </source>
</evidence>
<evidence type="ECO:0000313" key="3">
    <source>
        <dbReference type="Proteomes" id="UP001143304"/>
    </source>
</evidence>
<keyword evidence="3" id="KW-1185">Reference proteome</keyword>
<accession>A0ABT3T5T0</accession>
<dbReference type="EMBL" id="SHNO01000001">
    <property type="protein sequence ID" value="MCX2977535.1"/>
    <property type="molecule type" value="Genomic_DNA"/>
</dbReference>
<dbReference type="RefSeq" id="WP_279249251.1">
    <property type="nucleotide sequence ID" value="NZ_SHNO01000001.1"/>
</dbReference>
<evidence type="ECO:0008006" key="4">
    <source>
        <dbReference type="Google" id="ProtNLM"/>
    </source>
</evidence>
<reference evidence="2" key="1">
    <citation type="submission" date="2019-02" db="EMBL/GenBank/DDBJ databases">
        <authorList>
            <person name="Li S.-H."/>
        </authorList>
    </citation>
    <scope>NUCLEOTIDE SEQUENCE</scope>
    <source>
        <strain evidence="2">IMCC11814</strain>
    </source>
</reference>
<dbReference type="Proteomes" id="UP001143304">
    <property type="component" value="Unassembled WGS sequence"/>
</dbReference>
<feature type="region of interest" description="Disordered" evidence="1">
    <location>
        <begin position="1"/>
        <end position="22"/>
    </location>
</feature>
<evidence type="ECO:0000256" key="1">
    <source>
        <dbReference type="SAM" id="MobiDB-lite"/>
    </source>
</evidence>
<proteinExistence type="predicted"/>
<sequence>MKSVLGRGQGRAGQRSEEEKTSLEPHLSFLCMDFDDCQRRTGVDIPAFFCELLTRELLD</sequence>
<name>A0ABT3T5T0_9GAMM</name>
<protein>
    <recommendedName>
        <fullName evidence="4">Guanylate cyclase domain-containing protein</fullName>
    </recommendedName>
</protein>